<name>A0A7J7LZT0_9MAGN</name>
<protein>
    <recommendedName>
        <fullName evidence="1">RNase H type-1 domain-containing protein</fullName>
    </recommendedName>
</protein>
<dbReference type="GO" id="GO:0004523">
    <property type="term" value="F:RNA-DNA hybrid ribonuclease activity"/>
    <property type="evidence" value="ECO:0007669"/>
    <property type="project" value="InterPro"/>
</dbReference>
<dbReference type="AlphaFoldDB" id="A0A7J7LZT0"/>
<dbReference type="GO" id="GO:0003676">
    <property type="term" value="F:nucleic acid binding"/>
    <property type="evidence" value="ECO:0007669"/>
    <property type="project" value="InterPro"/>
</dbReference>
<dbReference type="SUPFAM" id="SSF53098">
    <property type="entry name" value="Ribonuclease H-like"/>
    <property type="match status" value="1"/>
</dbReference>
<feature type="domain" description="RNase H type-1" evidence="1">
    <location>
        <begin position="149"/>
        <end position="246"/>
    </location>
</feature>
<dbReference type="Proteomes" id="UP000541444">
    <property type="component" value="Unassembled WGS sequence"/>
</dbReference>
<dbReference type="Gene3D" id="3.30.420.10">
    <property type="entry name" value="Ribonuclease H-like superfamily/Ribonuclease H"/>
    <property type="match status" value="1"/>
</dbReference>
<sequence>MLMKLGWAFLNDQDPWEIFLRAKFQNKEGLLTQYYKKSSIWTGLKEALVSVKANSKWIIGSGKDINFWRDCWGSDIAIIDLLDIPANIWKHCTTKLSQIIHQNSWSAPFEVVDLLASLGIDLNSIILNNSDKDIREVKLNCRVAVIGFPGKAGIGAVARNHLGDVLGVLTQGIGNKMLFLSECEALFWAAQNNWKTIWIESDSQSAITNFIKDQVPWPQRARWNRMKTTFEKIRFSHCWKVANFSASQSPLRGGFISWMEIWKVSKEDHNS</sequence>
<dbReference type="Pfam" id="PF13456">
    <property type="entry name" value="RVT_3"/>
    <property type="match status" value="1"/>
</dbReference>
<reference evidence="2 3" key="1">
    <citation type="journal article" date="2020" name="IScience">
        <title>Genome Sequencing of the Endangered Kingdonia uniflora (Circaeasteraceae, Ranunculales) Reveals Potential Mechanisms of Evolutionary Specialization.</title>
        <authorList>
            <person name="Sun Y."/>
            <person name="Deng T."/>
            <person name="Zhang A."/>
            <person name="Moore M.J."/>
            <person name="Landis J.B."/>
            <person name="Lin N."/>
            <person name="Zhang H."/>
            <person name="Zhang X."/>
            <person name="Huang J."/>
            <person name="Zhang X."/>
            <person name="Sun H."/>
            <person name="Wang H."/>
        </authorList>
    </citation>
    <scope>NUCLEOTIDE SEQUENCE [LARGE SCALE GENOMIC DNA]</scope>
    <source>
        <strain evidence="2">TB1705</strain>
        <tissue evidence="2">Leaf</tissue>
    </source>
</reference>
<comment type="caution">
    <text evidence="2">The sequence shown here is derived from an EMBL/GenBank/DDBJ whole genome shotgun (WGS) entry which is preliminary data.</text>
</comment>
<dbReference type="InterPro" id="IPR036397">
    <property type="entry name" value="RNaseH_sf"/>
</dbReference>
<evidence type="ECO:0000313" key="2">
    <source>
        <dbReference type="EMBL" id="KAF6148125.1"/>
    </source>
</evidence>
<proteinExistence type="predicted"/>
<accession>A0A7J7LZT0</accession>
<organism evidence="2 3">
    <name type="scientific">Kingdonia uniflora</name>
    <dbReference type="NCBI Taxonomy" id="39325"/>
    <lineage>
        <taxon>Eukaryota</taxon>
        <taxon>Viridiplantae</taxon>
        <taxon>Streptophyta</taxon>
        <taxon>Embryophyta</taxon>
        <taxon>Tracheophyta</taxon>
        <taxon>Spermatophyta</taxon>
        <taxon>Magnoliopsida</taxon>
        <taxon>Ranunculales</taxon>
        <taxon>Circaeasteraceae</taxon>
        <taxon>Kingdonia</taxon>
    </lineage>
</organism>
<gene>
    <name evidence="2" type="ORF">GIB67_011900</name>
</gene>
<evidence type="ECO:0000259" key="1">
    <source>
        <dbReference type="Pfam" id="PF13456"/>
    </source>
</evidence>
<dbReference type="InterPro" id="IPR044730">
    <property type="entry name" value="RNase_H-like_dom_plant"/>
</dbReference>
<dbReference type="InterPro" id="IPR012337">
    <property type="entry name" value="RNaseH-like_sf"/>
</dbReference>
<keyword evidence="3" id="KW-1185">Reference proteome</keyword>
<dbReference type="EMBL" id="JACGCM010001854">
    <property type="protein sequence ID" value="KAF6148125.1"/>
    <property type="molecule type" value="Genomic_DNA"/>
</dbReference>
<dbReference type="InterPro" id="IPR002156">
    <property type="entry name" value="RNaseH_domain"/>
</dbReference>
<evidence type="ECO:0000313" key="3">
    <source>
        <dbReference type="Proteomes" id="UP000541444"/>
    </source>
</evidence>
<dbReference type="CDD" id="cd06222">
    <property type="entry name" value="RNase_H_like"/>
    <property type="match status" value="1"/>
</dbReference>